<comment type="caution">
    <text evidence="16">The sequence shown here is derived from an EMBL/GenBank/DDBJ whole genome shotgun (WGS) entry which is preliminary data.</text>
</comment>
<evidence type="ECO:0000256" key="5">
    <source>
        <dbReference type="ARBA" id="ARBA00022490"/>
    </source>
</evidence>
<dbReference type="Pfam" id="PF22458">
    <property type="entry name" value="RsmF-B_ferredox"/>
    <property type="match status" value="1"/>
</dbReference>
<evidence type="ECO:0000256" key="11">
    <source>
        <dbReference type="ARBA" id="ARBA00030399"/>
    </source>
</evidence>
<dbReference type="InterPro" id="IPR029063">
    <property type="entry name" value="SAM-dependent_MTases_sf"/>
</dbReference>
<evidence type="ECO:0000256" key="9">
    <source>
        <dbReference type="ARBA" id="ARBA00022691"/>
    </source>
</evidence>
<dbReference type="NCBIfam" id="TIGR00563">
    <property type="entry name" value="rsmB"/>
    <property type="match status" value="1"/>
</dbReference>
<keyword evidence="8 14" id="KW-0808">Transferase</keyword>
<evidence type="ECO:0000256" key="1">
    <source>
        <dbReference type="ARBA" id="ARBA00002724"/>
    </source>
</evidence>
<keyword evidence="9 14" id="KW-0949">S-adenosyl-L-methionine</keyword>
<dbReference type="OrthoDB" id="9810297at2"/>
<evidence type="ECO:0000256" key="2">
    <source>
        <dbReference type="ARBA" id="ARBA00004496"/>
    </source>
</evidence>
<dbReference type="SUPFAM" id="SSF48013">
    <property type="entry name" value="NusB-like"/>
    <property type="match status" value="1"/>
</dbReference>
<keyword evidence="17" id="KW-1185">Reference proteome</keyword>
<dbReference type="Gene3D" id="3.40.50.150">
    <property type="entry name" value="Vaccinia Virus protein VP39"/>
    <property type="match status" value="1"/>
</dbReference>
<keyword evidence="7 14" id="KW-0489">Methyltransferase</keyword>
<keyword evidence="10 14" id="KW-0694">RNA-binding</keyword>
<protein>
    <recommendedName>
        <fullName evidence="4">16S rRNA (cytosine(967)-C(5))-methyltransferase</fullName>
        <ecNumber evidence="4">2.1.1.176</ecNumber>
    </recommendedName>
    <alternativeName>
        <fullName evidence="11">16S rRNA m5C967 methyltransferase</fullName>
    </alternativeName>
    <alternativeName>
        <fullName evidence="12">rRNA (cytosine-C(5)-)-methyltransferase RsmB</fullName>
    </alternativeName>
</protein>
<dbReference type="PRINTS" id="PR02008">
    <property type="entry name" value="RCMTFAMILY"/>
</dbReference>
<dbReference type="InterPro" id="IPR018314">
    <property type="entry name" value="RsmB/NOL1/NOP2-like_CS"/>
</dbReference>
<dbReference type="Pfam" id="PF01029">
    <property type="entry name" value="NusB"/>
    <property type="match status" value="1"/>
</dbReference>
<dbReference type="SUPFAM" id="SSF53335">
    <property type="entry name" value="S-adenosyl-L-methionine-dependent methyltransferases"/>
    <property type="match status" value="1"/>
</dbReference>
<dbReference type="InterPro" id="IPR049560">
    <property type="entry name" value="MeTrfase_RsmB-F_NOP2_cat"/>
</dbReference>
<dbReference type="Gene3D" id="1.10.940.10">
    <property type="entry name" value="NusB-like"/>
    <property type="match status" value="1"/>
</dbReference>
<dbReference type="InterPro" id="IPR006027">
    <property type="entry name" value="NusB_RsmB_TIM44"/>
</dbReference>
<comment type="subcellular location">
    <subcellularLocation>
        <location evidence="2">Cytoplasm</location>
    </subcellularLocation>
</comment>
<dbReference type="RefSeq" id="WP_054967690.1">
    <property type="nucleotide sequence ID" value="NZ_LJCO01000011.1"/>
</dbReference>
<gene>
    <name evidence="16" type="ORF">AN477_03075</name>
</gene>
<dbReference type="PROSITE" id="PS51686">
    <property type="entry name" value="SAM_MT_RSMB_NOP"/>
    <property type="match status" value="1"/>
</dbReference>
<evidence type="ECO:0000256" key="12">
    <source>
        <dbReference type="ARBA" id="ARBA00031088"/>
    </source>
</evidence>
<evidence type="ECO:0000256" key="4">
    <source>
        <dbReference type="ARBA" id="ARBA00012140"/>
    </source>
</evidence>
<comment type="catalytic activity">
    <reaction evidence="13">
        <text>cytidine(967) in 16S rRNA + S-adenosyl-L-methionine = 5-methylcytidine(967) in 16S rRNA + S-adenosyl-L-homocysteine + H(+)</text>
        <dbReference type="Rhea" id="RHEA:42748"/>
        <dbReference type="Rhea" id="RHEA-COMP:10219"/>
        <dbReference type="Rhea" id="RHEA-COMP:10220"/>
        <dbReference type="ChEBI" id="CHEBI:15378"/>
        <dbReference type="ChEBI" id="CHEBI:57856"/>
        <dbReference type="ChEBI" id="CHEBI:59789"/>
        <dbReference type="ChEBI" id="CHEBI:74483"/>
        <dbReference type="ChEBI" id="CHEBI:82748"/>
        <dbReference type="EC" id="2.1.1.176"/>
    </reaction>
</comment>
<dbReference type="GO" id="GO:0005737">
    <property type="term" value="C:cytoplasm"/>
    <property type="evidence" value="ECO:0007669"/>
    <property type="project" value="UniProtKB-SubCell"/>
</dbReference>
<evidence type="ECO:0000259" key="15">
    <source>
        <dbReference type="PROSITE" id="PS51686"/>
    </source>
</evidence>
<name>A0A0P9F1U7_9BACL</name>
<dbReference type="GO" id="GO:0006355">
    <property type="term" value="P:regulation of DNA-templated transcription"/>
    <property type="evidence" value="ECO:0007669"/>
    <property type="project" value="InterPro"/>
</dbReference>
<organism evidence="16 17">
    <name type="scientific">Alicyclobacillus ferrooxydans</name>
    <dbReference type="NCBI Taxonomy" id="471514"/>
    <lineage>
        <taxon>Bacteria</taxon>
        <taxon>Bacillati</taxon>
        <taxon>Bacillota</taxon>
        <taxon>Bacilli</taxon>
        <taxon>Bacillales</taxon>
        <taxon>Alicyclobacillaceae</taxon>
        <taxon>Alicyclobacillus</taxon>
    </lineage>
</organism>
<evidence type="ECO:0000256" key="8">
    <source>
        <dbReference type="ARBA" id="ARBA00022679"/>
    </source>
</evidence>
<dbReference type="InterPro" id="IPR001678">
    <property type="entry name" value="MeTrfase_RsmB-F_NOP2_dom"/>
</dbReference>
<proteinExistence type="inferred from homology"/>
<dbReference type="Proteomes" id="UP000050482">
    <property type="component" value="Unassembled WGS sequence"/>
</dbReference>
<evidence type="ECO:0000256" key="14">
    <source>
        <dbReference type="PROSITE-ProRule" id="PRU01023"/>
    </source>
</evidence>
<dbReference type="EC" id="2.1.1.176" evidence="4"/>
<dbReference type="AlphaFoldDB" id="A0A0P9F1U7"/>
<dbReference type="PANTHER" id="PTHR22807:SF53">
    <property type="entry name" value="RIBOSOMAL RNA SMALL SUBUNIT METHYLTRANSFERASE B-RELATED"/>
    <property type="match status" value="1"/>
</dbReference>
<dbReference type="GO" id="GO:0008649">
    <property type="term" value="F:rRNA methyltransferase activity"/>
    <property type="evidence" value="ECO:0007669"/>
    <property type="project" value="InterPro"/>
</dbReference>
<evidence type="ECO:0000256" key="13">
    <source>
        <dbReference type="ARBA" id="ARBA00047283"/>
    </source>
</evidence>
<dbReference type="Pfam" id="PF01189">
    <property type="entry name" value="Methyltr_RsmB-F"/>
    <property type="match status" value="1"/>
</dbReference>
<feature type="binding site" evidence="14">
    <location>
        <position position="338"/>
    </location>
    <ligand>
        <name>S-adenosyl-L-methionine</name>
        <dbReference type="ChEBI" id="CHEBI:59789"/>
    </ligand>
</feature>
<sequence length="489" mass="53869">MTAVARASAFRILCDITEHGKYSNVALLQHYRKTALDERDKALCTEIVYGTLQYQKSIDALLEPLCKRGLAGIEERVLVILRMSVYQLGYLSRVPQYAVLSDAVDICKGEVRKAAGFVNGVLRSFTRDKRSVADKLKERAGQQSDFVGQTAMVYSYPEWFVRALFEQFGEERTVAILEAGNERSQVALRVNATKLTRDAFIENSSNGSEDAPRASVVSPVGVRLSKGLDVERWDAYQTGLVTVQDEASMLIAPLLGLEGDEKVLDLCAGLGTKTTQLLELQGGTGHVTAVDIHFHKLELLRQSAQRLGLTGVKTVVADARSFRTNSRYRNAFDAVLLDAPCSGMGVLRRRPEIRWRRTFEESRSLSALQEELLEAALAAVRPGGVVVYSTCTLLKNENEDVVRAVVARHGDTVMYEDVTAWLPEGVSTRLKLADTQAATEQAALENGAAEKASTEKAAAPLRTDIGVTITPELFDTDGFYMARLRKRDS</sequence>
<evidence type="ECO:0000256" key="7">
    <source>
        <dbReference type="ARBA" id="ARBA00022603"/>
    </source>
</evidence>
<keyword evidence="5" id="KW-0963">Cytoplasm</keyword>
<dbReference type="PROSITE" id="PS01153">
    <property type="entry name" value="NOL1_NOP2_SUN"/>
    <property type="match status" value="1"/>
</dbReference>
<dbReference type="InterPro" id="IPR035926">
    <property type="entry name" value="NusB-like_sf"/>
</dbReference>
<accession>A0A0P9F1U7</accession>
<dbReference type="EMBL" id="LJCO01000011">
    <property type="protein sequence ID" value="KPV45347.1"/>
    <property type="molecule type" value="Genomic_DNA"/>
</dbReference>
<dbReference type="InterPro" id="IPR023267">
    <property type="entry name" value="RCMT"/>
</dbReference>
<evidence type="ECO:0000256" key="3">
    <source>
        <dbReference type="ARBA" id="ARBA00007494"/>
    </source>
</evidence>
<keyword evidence="6" id="KW-0698">rRNA processing</keyword>
<dbReference type="PANTHER" id="PTHR22807">
    <property type="entry name" value="NOP2 YEAST -RELATED NOL1/NOP2/FMU SUN DOMAIN-CONTAINING"/>
    <property type="match status" value="1"/>
</dbReference>
<feature type="domain" description="SAM-dependent MTase RsmB/NOP-type" evidence="15">
    <location>
        <begin position="176"/>
        <end position="487"/>
    </location>
</feature>
<comment type="caution">
    <text evidence="14">Lacks conserved residue(s) required for the propagation of feature annotation.</text>
</comment>
<dbReference type="PATRIC" id="fig|471514.4.peg.2950"/>
<feature type="binding site" evidence="14">
    <location>
        <position position="291"/>
    </location>
    <ligand>
        <name>S-adenosyl-L-methionine</name>
        <dbReference type="ChEBI" id="CHEBI:59789"/>
    </ligand>
</feature>
<dbReference type="NCBIfam" id="NF011494">
    <property type="entry name" value="PRK14902.1"/>
    <property type="match status" value="1"/>
</dbReference>
<comment type="function">
    <text evidence="1">Specifically methylates the cytosine at position 967 (m5C967) of 16S rRNA.</text>
</comment>
<dbReference type="InterPro" id="IPR054728">
    <property type="entry name" value="RsmB-like_ferredoxin"/>
</dbReference>
<evidence type="ECO:0000313" key="16">
    <source>
        <dbReference type="EMBL" id="KPV45347.1"/>
    </source>
</evidence>
<evidence type="ECO:0000256" key="10">
    <source>
        <dbReference type="ARBA" id="ARBA00022884"/>
    </source>
</evidence>
<feature type="binding site" evidence="14">
    <location>
        <position position="318"/>
    </location>
    <ligand>
        <name>S-adenosyl-L-methionine</name>
        <dbReference type="ChEBI" id="CHEBI:59789"/>
    </ligand>
</feature>
<reference evidence="16 17" key="1">
    <citation type="submission" date="2015-09" db="EMBL/GenBank/DDBJ databases">
        <title>Draft genome sequence of Alicyclobacillus ferrooxydans DSM 22381.</title>
        <authorList>
            <person name="Hemp J."/>
        </authorList>
    </citation>
    <scope>NUCLEOTIDE SEQUENCE [LARGE SCALE GENOMIC DNA]</scope>
    <source>
        <strain evidence="16 17">TC-34</strain>
    </source>
</reference>
<feature type="active site" description="Nucleophile" evidence="14">
    <location>
        <position position="391"/>
    </location>
</feature>
<dbReference type="GO" id="GO:0003723">
    <property type="term" value="F:RNA binding"/>
    <property type="evidence" value="ECO:0007669"/>
    <property type="project" value="UniProtKB-UniRule"/>
</dbReference>
<evidence type="ECO:0000256" key="6">
    <source>
        <dbReference type="ARBA" id="ARBA00022552"/>
    </source>
</evidence>
<dbReference type="STRING" id="471514.AN477_03075"/>
<dbReference type="CDD" id="cd02440">
    <property type="entry name" value="AdoMet_MTases"/>
    <property type="match status" value="1"/>
</dbReference>
<dbReference type="InterPro" id="IPR004573">
    <property type="entry name" value="rRNA_ssu_MeTfrase_B"/>
</dbReference>
<evidence type="ECO:0000313" key="17">
    <source>
        <dbReference type="Proteomes" id="UP000050482"/>
    </source>
</evidence>
<comment type="similarity">
    <text evidence="3 14">Belongs to the class I-like SAM-binding methyltransferase superfamily. RsmB/NOP family.</text>
</comment>